<dbReference type="AlphaFoldDB" id="A0A9W7CWE6"/>
<organism evidence="2 3">
    <name type="scientific">Phytophthora fragariaefolia</name>
    <dbReference type="NCBI Taxonomy" id="1490495"/>
    <lineage>
        <taxon>Eukaryota</taxon>
        <taxon>Sar</taxon>
        <taxon>Stramenopiles</taxon>
        <taxon>Oomycota</taxon>
        <taxon>Peronosporomycetes</taxon>
        <taxon>Peronosporales</taxon>
        <taxon>Peronosporaceae</taxon>
        <taxon>Phytophthora</taxon>
    </lineage>
</organism>
<feature type="region of interest" description="Disordered" evidence="1">
    <location>
        <begin position="167"/>
        <end position="368"/>
    </location>
</feature>
<proteinExistence type="predicted"/>
<feature type="region of interest" description="Disordered" evidence="1">
    <location>
        <begin position="1"/>
        <end position="153"/>
    </location>
</feature>
<dbReference type="EMBL" id="BSXT01001938">
    <property type="protein sequence ID" value="GMF46174.1"/>
    <property type="molecule type" value="Genomic_DNA"/>
</dbReference>
<evidence type="ECO:0000313" key="3">
    <source>
        <dbReference type="Proteomes" id="UP001165121"/>
    </source>
</evidence>
<feature type="compositionally biased region" description="Low complexity" evidence="1">
    <location>
        <begin position="107"/>
        <end position="147"/>
    </location>
</feature>
<evidence type="ECO:0000256" key="1">
    <source>
        <dbReference type="SAM" id="MobiDB-lite"/>
    </source>
</evidence>
<feature type="compositionally biased region" description="Low complexity" evidence="1">
    <location>
        <begin position="262"/>
        <end position="274"/>
    </location>
</feature>
<evidence type="ECO:0000313" key="2">
    <source>
        <dbReference type="EMBL" id="GMF46174.1"/>
    </source>
</evidence>
<gene>
    <name evidence="2" type="ORF">Pfra01_001688400</name>
</gene>
<name>A0A9W7CWE6_9STRA</name>
<feature type="compositionally biased region" description="Polar residues" evidence="1">
    <location>
        <begin position="27"/>
        <end position="36"/>
    </location>
</feature>
<feature type="compositionally biased region" description="Low complexity" evidence="1">
    <location>
        <begin position="338"/>
        <end position="353"/>
    </location>
</feature>
<feature type="compositionally biased region" description="Polar residues" evidence="1">
    <location>
        <begin position="209"/>
        <end position="238"/>
    </location>
</feature>
<sequence>MRSFTDLVLRLRSSTSSRSRKKARATPTTPVSSQKSSSKRPTNKKAAKSQTAVLHPPSEDSDDKAGLAPLHRPRRTAAANCSAIQPLLHTGESDSDSEVLGEAAAISSSSGHGRQASSRSVAVSSTYVPPSSSQVTSPSPTQDPPDSIVDLATANASVSGFDARISQRSYQVSHDSRLPPGKHPAWSPGDSDSDGGDSTGGGAAATPPNLSNKLVESSNSSGDESTLAGSSKPKSQAGSAVGSGFPPLDSPTVAVRPPHVTTSAPLSAAAKAPVSPKPPPPARSPVRPATSTSKSSSVSKAKAVVPAGSAKDEFKPKPASKAKSTAAIRSAKDGSNPKSGSKTSAGKAKLAASDTKARAKSDGGVPPHHFDVKVLVARAAASARLDSRESGPTKGAPVFPQGLKALLGDDHELLRCFGDHGEDCRWRAN</sequence>
<feature type="compositionally biased region" description="Low complexity" evidence="1">
    <location>
        <begin position="284"/>
        <end position="309"/>
    </location>
</feature>
<feature type="compositionally biased region" description="Basic residues" evidence="1">
    <location>
        <begin position="37"/>
        <end position="47"/>
    </location>
</feature>
<comment type="caution">
    <text evidence="2">The sequence shown here is derived from an EMBL/GenBank/DDBJ whole genome shotgun (WGS) entry which is preliminary data.</text>
</comment>
<feature type="compositionally biased region" description="Low complexity" evidence="1">
    <location>
        <begin position="317"/>
        <end position="327"/>
    </location>
</feature>
<keyword evidence="3" id="KW-1185">Reference proteome</keyword>
<accession>A0A9W7CWE6</accession>
<dbReference type="Proteomes" id="UP001165121">
    <property type="component" value="Unassembled WGS sequence"/>
</dbReference>
<reference evidence="2" key="1">
    <citation type="submission" date="2023-04" db="EMBL/GenBank/DDBJ databases">
        <title>Phytophthora fragariaefolia NBRC 109709.</title>
        <authorList>
            <person name="Ichikawa N."/>
            <person name="Sato H."/>
            <person name="Tonouchi N."/>
        </authorList>
    </citation>
    <scope>NUCLEOTIDE SEQUENCE</scope>
    <source>
        <strain evidence="2">NBRC 109709</strain>
    </source>
</reference>
<protein>
    <submittedName>
        <fullName evidence="2">Unnamed protein product</fullName>
    </submittedName>
</protein>